<dbReference type="PANTHER" id="PTHR47966:SF51">
    <property type="entry name" value="BETA-SITE APP-CLEAVING ENZYME, ISOFORM A-RELATED"/>
    <property type="match status" value="1"/>
</dbReference>
<reference evidence="4" key="1">
    <citation type="journal article" date="2020" name="Stud. Mycol.">
        <title>101 Dothideomycetes genomes: a test case for predicting lifestyles and emergence of pathogens.</title>
        <authorList>
            <person name="Haridas S."/>
            <person name="Albert R."/>
            <person name="Binder M."/>
            <person name="Bloem J."/>
            <person name="Labutti K."/>
            <person name="Salamov A."/>
            <person name="Andreopoulos B."/>
            <person name="Baker S."/>
            <person name="Barry K."/>
            <person name="Bills G."/>
            <person name="Bluhm B."/>
            <person name="Cannon C."/>
            <person name="Castanera R."/>
            <person name="Culley D."/>
            <person name="Daum C."/>
            <person name="Ezra D."/>
            <person name="Gonzalez J."/>
            <person name="Henrissat B."/>
            <person name="Kuo A."/>
            <person name="Liang C."/>
            <person name="Lipzen A."/>
            <person name="Lutzoni F."/>
            <person name="Magnuson J."/>
            <person name="Mondo S."/>
            <person name="Nolan M."/>
            <person name="Ohm R."/>
            <person name="Pangilinan J."/>
            <person name="Park H.-J."/>
            <person name="Ramirez L."/>
            <person name="Alfaro M."/>
            <person name="Sun H."/>
            <person name="Tritt A."/>
            <person name="Yoshinaga Y."/>
            <person name="Zwiers L.-H."/>
            <person name="Turgeon B."/>
            <person name="Goodwin S."/>
            <person name="Spatafora J."/>
            <person name="Crous P."/>
            <person name="Grigoriev I."/>
        </authorList>
    </citation>
    <scope>NUCLEOTIDE SEQUENCE</scope>
    <source>
        <strain evidence="4">CBS 379.55</strain>
    </source>
</reference>
<accession>A0A6A6JIK7</accession>
<dbReference type="InterPro" id="IPR021109">
    <property type="entry name" value="Peptidase_aspartic_dom_sf"/>
</dbReference>
<dbReference type="PROSITE" id="PS51767">
    <property type="entry name" value="PEPTIDASE_A1"/>
    <property type="match status" value="1"/>
</dbReference>
<evidence type="ECO:0000259" key="3">
    <source>
        <dbReference type="PROSITE" id="PS51767"/>
    </source>
</evidence>
<dbReference type="GeneID" id="54551527"/>
<dbReference type="CDD" id="cd05471">
    <property type="entry name" value="pepsin_like"/>
    <property type="match status" value="1"/>
</dbReference>
<dbReference type="Gene3D" id="2.40.70.10">
    <property type="entry name" value="Acid Proteases"/>
    <property type="match status" value="2"/>
</dbReference>
<keyword evidence="2" id="KW-0732">Signal</keyword>
<dbReference type="PANTHER" id="PTHR47966">
    <property type="entry name" value="BETA-SITE APP-CLEAVING ENZYME, ISOFORM A-RELATED"/>
    <property type="match status" value="1"/>
</dbReference>
<dbReference type="RefSeq" id="XP_033653940.1">
    <property type="nucleotide sequence ID" value="XM_033798352.1"/>
</dbReference>
<evidence type="ECO:0000313" key="4">
    <source>
        <dbReference type="EMBL" id="KAF2276401.1"/>
    </source>
</evidence>
<feature type="chain" id="PRO_5025475098" evidence="2">
    <location>
        <begin position="21"/>
        <end position="417"/>
    </location>
</feature>
<sequence>MPKSLKEWCGFGMLVPQALAITFRTPVSDHIVSKLLNAHRYDVIQSHLYRVVPSSDLHSKQSSLQDVALVAYGVNITVGTPQQTVKVLLDNNFPFLFIQSADCDSSLCSSYGHSGFNSSGSSSYQDGGSGLQKFHYANVDFEGIKAKDLVGVAGLELDEQVFENVVTAKPRTFFHWYFDYNGVLGLGRLPSEYGLHSPWQSIMDRRLLTNNVISFVFPQGVRDMDSPRNNGEVSIGGYPPNFTISDYIRLPLLTREASRPGSGFSWATSLQTLTYQNQSSTLYHETFGRSAAAYFSTALPYIQLPRRWVRLIMSSVGPTEHNGFFESFPCEKRNTLPSLVFGLGNKNITLSATEYTFELKSTKRKTHNCVIALDSSDSGFSDDAENAIIGLGWPFLENFEVIFNEDELAVLLKQRVV</sequence>
<dbReference type="Pfam" id="PF00026">
    <property type="entry name" value="Asp"/>
    <property type="match status" value="1"/>
</dbReference>
<name>A0A6A6JIK7_WESOR</name>
<proteinExistence type="inferred from homology"/>
<feature type="domain" description="Peptidase A1" evidence="3">
    <location>
        <begin position="72"/>
        <end position="413"/>
    </location>
</feature>
<evidence type="ECO:0000313" key="5">
    <source>
        <dbReference type="Proteomes" id="UP000800097"/>
    </source>
</evidence>
<dbReference type="EMBL" id="ML986493">
    <property type="protein sequence ID" value="KAF2276401.1"/>
    <property type="molecule type" value="Genomic_DNA"/>
</dbReference>
<dbReference type="InterPro" id="IPR001461">
    <property type="entry name" value="Aspartic_peptidase_A1"/>
</dbReference>
<dbReference type="InterPro" id="IPR034164">
    <property type="entry name" value="Pepsin-like_dom"/>
</dbReference>
<feature type="signal peptide" evidence="2">
    <location>
        <begin position="1"/>
        <end position="20"/>
    </location>
</feature>
<evidence type="ECO:0000256" key="1">
    <source>
        <dbReference type="ARBA" id="ARBA00007447"/>
    </source>
</evidence>
<keyword evidence="4" id="KW-0378">Hydrolase</keyword>
<gene>
    <name evidence="4" type="ORF">EI97DRAFT_433236</name>
</gene>
<dbReference type="OrthoDB" id="771136at2759"/>
<dbReference type="GO" id="GO:0004190">
    <property type="term" value="F:aspartic-type endopeptidase activity"/>
    <property type="evidence" value="ECO:0007669"/>
    <property type="project" value="InterPro"/>
</dbReference>
<dbReference type="GO" id="GO:0006508">
    <property type="term" value="P:proteolysis"/>
    <property type="evidence" value="ECO:0007669"/>
    <property type="project" value="UniProtKB-KW"/>
</dbReference>
<dbReference type="SUPFAM" id="SSF50630">
    <property type="entry name" value="Acid proteases"/>
    <property type="match status" value="1"/>
</dbReference>
<dbReference type="GO" id="GO:0000324">
    <property type="term" value="C:fungal-type vacuole"/>
    <property type="evidence" value="ECO:0007669"/>
    <property type="project" value="TreeGrafter"/>
</dbReference>
<comment type="similarity">
    <text evidence="1">Belongs to the peptidase A1 family.</text>
</comment>
<dbReference type="Proteomes" id="UP000800097">
    <property type="component" value="Unassembled WGS sequence"/>
</dbReference>
<dbReference type="InterPro" id="IPR033121">
    <property type="entry name" value="PEPTIDASE_A1"/>
</dbReference>
<organism evidence="4 5">
    <name type="scientific">Westerdykella ornata</name>
    <dbReference type="NCBI Taxonomy" id="318751"/>
    <lineage>
        <taxon>Eukaryota</taxon>
        <taxon>Fungi</taxon>
        <taxon>Dikarya</taxon>
        <taxon>Ascomycota</taxon>
        <taxon>Pezizomycotina</taxon>
        <taxon>Dothideomycetes</taxon>
        <taxon>Pleosporomycetidae</taxon>
        <taxon>Pleosporales</taxon>
        <taxon>Sporormiaceae</taxon>
        <taxon>Westerdykella</taxon>
    </lineage>
</organism>
<dbReference type="AlphaFoldDB" id="A0A6A6JIK7"/>
<protein>
    <submittedName>
        <fullName evidence="4">Acid protease</fullName>
    </submittedName>
</protein>
<evidence type="ECO:0000256" key="2">
    <source>
        <dbReference type="SAM" id="SignalP"/>
    </source>
</evidence>
<keyword evidence="5" id="KW-1185">Reference proteome</keyword>
<keyword evidence="4" id="KW-0645">Protease</keyword>